<dbReference type="GO" id="GO:0008800">
    <property type="term" value="F:beta-lactamase activity"/>
    <property type="evidence" value="ECO:0007669"/>
    <property type="project" value="UniProtKB-EC"/>
</dbReference>
<dbReference type="InterPro" id="IPR000871">
    <property type="entry name" value="Beta-lactam_class-A"/>
</dbReference>
<evidence type="ECO:0000259" key="4">
    <source>
        <dbReference type="Pfam" id="PF13354"/>
    </source>
</evidence>
<reference evidence="5 6" key="2">
    <citation type="submission" date="2019-01" db="EMBL/GenBank/DDBJ databases">
        <title>Motilimonas pumilus sp. nov., isolated from the gut of sea cucumber (Apostichopus japonicus).</title>
        <authorList>
            <person name="Wang F.-Q."/>
            <person name="Ren L.-H."/>
            <person name="Lin Y.-W."/>
            <person name="Sun G.-H."/>
            <person name="Du Z.-J."/>
            <person name="Zhao J.-X."/>
            <person name="Liu X.-J."/>
            <person name="Liu L.-J."/>
        </authorList>
    </citation>
    <scope>NUCLEOTIDE SEQUENCE [LARGE SCALE GENOMIC DNA]</scope>
    <source>
        <strain evidence="5 6">PLHSC7-2</strain>
    </source>
</reference>
<sequence>MFFTPWLLTASAMANDQSRVDSPPSFTQVLPQVKTLQGQVQGQISLAVMASDGAWLWHYQGQTSVALMSTFKPFACAKLLNDFEQGRVSKEHKVMVEADTLQAYSPVAKDWLNQAVSYQQACEATLRTSDNTAANIVLEGIGGPQGLTGFFRDIGDNRSRLDDIEPKLNQVALGETNNTSHAIALVQSLQRLTFGRVLTTGSQEQLLTWMKANQVSDNLLRASLPEGWRIADRSGAGKQGDRGIIAVVWPDNTGGYSQPVIMAIYIQHAKADMAQLDQAIAAIGASLFNVMLN</sequence>
<gene>
    <name evidence="5" type="primary">bla</name>
    <name evidence="5" type="ORF">D1Z90_16270</name>
</gene>
<protein>
    <recommendedName>
        <fullName evidence="3">beta-lactamase</fullName>
        <ecNumber evidence="3">3.5.2.6</ecNumber>
    </recommendedName>
</protein>
<dbReference type="PRINTS" id="PR00118">
    <property type="entry name" value="BLACTAMASEA"/>
</dbReference>
<feature type="domain" description="Beta-lactamase class A catalytic" evidence="4">
    <location>
        <begin position="52"/>
        <end position="252"/>
    </location>
</feature>
<dbReference type="PANTHER" id="PTHR35333:SF3">
    <property type="entry name" value="BETA-LACTAMASE-TYPE TRANSPEPTIDASE FOLD CONTAINING PROTEIN"/>
    <property type="match status" value="1"/>
</dbReference>
<reference evidence="5 6" key="1">
    <citation type="submission" date="2018-09" db="EMBL/GenBank/DDBJ databases">
        <authorList>
            <person name="Wang F."/>
        </authorList>
    </citation>
    <scope>NUCLEOTIDE SEQUENCE [LARGE SCALE GENOMIC DNA]</scope>
    <source>
        <strain evidence="5 6">PLHSC7-2</strain>
    </source>
</reference>
<dbReference type="EMBL" id="QZCH01000025">
    <property type="protein sequence ID" value="RJG40309.1"/>
    <property type="molecule type" value="Genomic_DNA"/>
</dbReference>
<dbReference type="NCBIfam" id="NF033103">
    <property type="entry name" value="bla_class_A"/>
    <property type="match status" value="1"/>
</dbReference>
<proteinExistence type="inferred from homology"/>
<evidence type="ECO:0000256" key="2">
    <source>
        <dbReference type="ARBA" id="ARBA00009009"/>
    </source>
</evidence>
<keyword evidence="6" id="KW-1185">Reference proteome</keyword>
<evidence type="ECO:0000313" key="5">
    <source>
        <dbReference type="EMBL" id="RJG40309.1"/>
    </source>
</evidence>
<organism evidence="5 6">
    <name type="scientific">Motilimonas pumila</name>
    <dbReference type="NCBI Taxonomy" id="2303987"/>
    <lineage>
        <taxon>Bacteria</taxon>
        <taxon>Pseudomonadati</taxon>
        <taxon>Pseudomonadota</taxon>
        <taxon>Gammaproteobacteria</taxon>
        <taxon>Alteromonadales</taxon>
        <taxon>Alteromonadales genera incertae sedis</taxon>
        <taxon>Motilimonas</taxon>
    </lineage>
</organism>
<dbReference type="Gene3D" id="3.40.710.10">
    <property type="entry name" value="DD-peptidase/beta-lactamase superfamily"/>
    <property type="match status" value="1"/>
</dbReference>
<comment type="caution">
    <text evidence="5">The sequence shown here is derived from an EMBL/GenBank/DDBJ whole genome shotgun (WGS) entry which is preliminary data.</text>
</comment>
<dbReference type="Pfam" id="PF13354">
    <property type="entry name" value="Beta-lactamase2"/>
    <property type="match status" value="1"/>
</dbReference>
<dbReference type="EC" id="3.5.2.6" evidence="3"/>
<dbReference type="SUPFAM" id="SSF56601">
    <property type="entry name" value="beta-lactamase/transpeptidase-like"/>
    <property type="match status" value="1"/>
</dbReference>
<name>A0A418YBJ2_9GAMM</name>
<dbReference type="InterPro" id="IPR045155">
    <property type="entry name" value="Beta-lactam_cat"/>
</dbReference>
<comment type="similarity">
    <text evidence="2">Belongs to the class-A beta-lactamase family.</text>
</comment>
<comment type="catalytic activity">
    <reaction evidence="1">
        <text>a beta-lactam + H2O = a substituted beta-amino acid</text>
        <dbReference type="Rhea" id="RHEA:20401"/>
        <dbReference type="ChEBI" id="CHEBI:15377"/>
        <dbReference type="ChEBI" id="CHEBI:35627"/>
        <dbReference type="ChEBI" id="CHEBI:140347"/>
        <dbReference type="EC" id="3.5.2.6"/>
    </reaction>
</comment>
<evidence type="ECO:0000256" key="3">
    <source>
        <dbReference type="ARBA" id="ARBA00012865"/>
    </source>
</evidence>
<accession>A0A418YBJ2</accession>
<dbReference type="GO" id="GO:0030655">
    <property type="term" value="P:beta-lactam antibiotic catabolic process"/>
    <property type="evidence" value="ECO:0007669"/>
    <property type="project" value="InterPro"/>
</dbReference>
<dbReference type="InterPro" id="IPR012338">
    <property type="entry name" value="Beta-lactam/transpept-like"/>
</dbReference>
<evidence type="ECO:0000256" key="1">
    <source>
        <dbReference type="ARBA" id="ARBA00001526"/>
    </source>
</evidence>
<evidence type="ECO:0000313" key="6">
    <source>
        <dbReference type="Proteomes" id="UP000283255"/>
    </source>
</evidence>
<dbReference type="AlphaFoldDB" id="A0A418YBJ2"/>
<dbReference type="PANTHER" id="PTHR35333">
    <property type="entry name" value="BETA-LACTAMASE"/>
    <property type="match status" value="1"/>
</dbReference>
<dbReference type="Proteomes" id="UP000283255">
    <property type="component" value="Unassembled WGS sequence"/>
</dbReference>
<dbReference type="GO" id="GO:0046677">
    <property type="term" value="P:response to antibiotic"/>
    <property type="evidence" value="ECO:0007669"/>
    <property type="project" value="InterPro"/>
</dbReference>